<dbReference type="OrthoDB" id="7506349at2"/>
<protein>
    <submittedName>
        <fullName evidence="4">TetR family transcriptional regulator</fullName>
    </submittedName>
</protein>
<name>A0A370HB35_9NOCA</name>
<dbReference type="RefSeq" id="WP_068015541.1">
    <property type="nucleotide sequence ID" value="NZ_QQAZ01000002.1"/>
</dbReference>
<dbReference type="PANTHER" id="PTHR30055:SF231">
    <property type="entry name" value="TRANSCRIPTIONAL REGULATORY PROTEIN (PROBABLY DEOR-FAMILY)-RELATED"/>
    <property type="match status" value="1"/>
</dbReference>
<keyword evidence="1 2" id="KW-0238">DNA-binding</keyword>
<dbReference type="InterPro" id="IPR050109">
    <property type="entry name" value="HTH-type_TetR-like_transc_reg"/>
</dbReference>
<gene>
    <name evidence="4" type="ORF">DFR68_102277</name>
</gene>
<dbReference type="InterPro" id="IPR001647">
    <property type="entry name" value="HTH_TetR"/>
</dbReference>
<dbReference type="InterPro" id="IPR041583">
    <property type="entry name" value="TetR_C_31"/>
</dbReference>
<dbReference type="Gene3D" id="1.10.357.10">
    <property type="entry name" value="Tetracycline Repressor, domain 2"/>
    <property type="match status" value="1"/>
</dbReference>
<evidence type="ECO:0000313" key="4">
    <source>
        <dbReference type="EMBL" id="RDI54153.1"/>
    </source>
</evidence>
<dbReference type="PANTHER" id="PTHR30055">
    <property type="entry name" value="HTH-TYPE TRANSCRIPTIONAL REGULATOR RUTR"/>
    <property type="match status" value="1"/>
</dbReference>
<evidence type="ECO:0000259" key="3">
    <source>
        <dbReference type="PROSITE" id="PS50977"/>
    </source>
</evidence>
<dbReference type="SUPFAM" id="SSF46689">
    <property type="entry name" value="Homeodomain-like"/>
    <property type="match status" value="1"/>
</dbReference>
<evidence type="ECO:0000256" key="2">
    <source>
        <dbReference type="PROSITE-ProRule" id="PRU00335"/>
    </source>
</evidence>
<feature type="DNA-binding region" description="H-T-H motif" evidence="2">
    <location>
        <begin position="37"/>
        <end position="56"/>
    </location>
</feature>
<dbReference type="Proteomes" id="UP000255355">
    <property type="component" value="Unassembled WGS sequence"/>
</dbReference>
<sequence length="194" mass="21405">MSTDKPARRRRDPGARVEEIAAATERVIADKGIEGLTHRAVAAAAGMPLGATTYHFASKDDLIEAALRRAVDRFAHYLDEWRTARPQLGVEELVAALADSFLHSVEDDRSHNILESELYLAALRRPALRPIADRYTRLSYDTLLHYTDPDTAAAASAAMSGFSVQTMARGEPPSRREIETILRRILTPNPALST</sequence>
<comment type="caution">
    <text evidence="4">The sequence shown here is derived from an EMBL/GenBank/DDBJ whole genome shotgun (WGS) entry which is preliminary data.</text>
</comment>
<keyword evidence="5" id="KW-1185">Reference proteome</keyword>
<dbReference type="PRINTS" id="PR00455">
    <property type="entry name" value="HTHTETR"/>
</dbReference>
<dbReference type="Pfam" id="PF00440">
    <property type="entry name" value="TetR_N"/>
    <property type="match status" value="1"/>
</dbReference>
<evidence type="ECO:0000256" key="1">
    <source>
        <dbReference type="ARBA" id="ARBA00023125"/>
    </source>
</evidence>
<accession>A0A370HB35</accession>
<organism evidence="4 5">
    <name type="scientific">Nocardia mexicana</name>
    <dbReference type="NCBI Taxonomy" id="279262"/>
    <lineage>
        <taxon>Bacteria</taxon>
        <taxon>Bacillati</taxon>
        <taxon>Actinomycetota</taxon>
        <taxon>Actinomycetes</taxon>
        <taxon>Mycobacteriales</taxon>
        <taxon>Nocardiaceae</taxon>
        <taxon>Nocardia</taxon>
    </lineage>
</organism>
<dbReference type="GO" id="GO:0000976">
    <property type="term" value="F:transcription cis-regulatory region binding"/>
    <property type="evidence" value="ECO:0007669"/>
    <property type="project" value="TreeGrafter"/>
</dbReference>
<dbReference type="PROSITE" id="PS50977">
    <property type="entry name" value="HTH_TETR_2"/>
    <property type="match status" value="1"/>
</dbReference>
<dbReference type="STRING" id="1210089.GCA_001613165_01520"/>
<reference evidence="4 5" key="1">
    <citation type="submission" date="2018-07" db="EMBL/GenBank/DDBJ databases">
        <title>Genomic Encyclopedia of Type Strains, Phase IV (KMG-IV): sequencing the most valuable type-strain genomes for metagenomic binning, comparative biology and taxonomic classification.</title>
        <authorList>
            <person name="Goeker M."/>
        </authorList>
    </citation>
    <scope>NUCLEOTIDE SEQUENCE [LARGE SCALE GENOMIC DNA]</scope>
    <source>
        <strain evidence="4 5">DSM 44952</strain>
    </source>
</reference>
<proteinExistence type="predicted"/>
<dbReference type="EMBL" id="QQAZ01000002">
    <property type="protein sequence ID" value="RDI54153.1"/>
    <property type="molecule type" value="Genomic_DNA"/>
</dbReference>
<dbReference type="InterPro" id="IPR009057">
    <property type="entry name" value="Homeodomain-like_sf"/>
</dbReference>
<feature type="domain" description="HTH tetR-type" evidence="3">
    <location>
        <begin position="14"/>
        <end position="74"/>
    </location>
</feature>
<dbReference type="GO" id="GO:0003700">
    <property type="term" value="F:DNA-binding transcription factor activity"/>
    <property type="evidence" value="ECO:0007669"/>
    <property type="project" value="TreeGrafter"/>
</dbReference>
<dbReference type="AlphaFoldDB" id="A0A370HB35"/>
<dbReference type="Pfam" id="PF17940">
    <property type="entry name" value="TetR_C_31"/>
    <property type="match status" value="1"/>
</dbReference>
<evidence type="ECO:0000313" key="5">
    <source>
        <dbReference type="Proteomes" id="UP000255355"/>
    </source>
</evidence>